<evidence type="ECO:0000313" key="1">
    <source>
        <dbReference type="EMBL" id="OWR49835.1"/>
    </source>
</evidence>
<accession>A0A212F7W9</accession>
<dbReference type="InParanoid" id="A0A212F7W9"/>
<reference evidence="1 2" key="1">
    <citation type="journal article" date="2011" name="Cell">
        <title>The monarch butterfly genome yields insights into long-distance migration.</title>
        <authorList>
            <person name="Zhan S."/>
            <person name="Merlin C."/>
            <person name="Boore J.L."/>
            <person name="Reppert S.M."/>
        </authorList>
    </citation>
    <scope>NUCLEOTIDE SEQUENCE [LARGE SCALE GENOMIC DNA]</scope>
    <source>
        <strain evidence="1">F-2</strain>
    </source>
</reference>
<dbReference type="Proteomes" id="UP000007151">
    <property type="component" value="Unassembled WGS sequence"/>
</dbReference>
<gene>
    <name evidence="1" type="ORF">KGM_201899</name>
</gene>
<name>A0A212F7W9_DANPL</name>
<evidence type="ECO:0000313" key="2">
    <source>
        <dbReference type="Proteomes" id="UP000007151"/>
    </source>
</evidence>
<proteinExistence type="predicted"/>
<protein>
    <submittedName>
        <fullName evidence="1">Uncharacterized protein</fullName>
    </submittedName>
</protein>
<organism evidence="1 2">
    <name type="scientific">Danaus plexippus plexippus</name>
    <dbReference type="NCBI Taxonomy" id="278856"/>
    <lineage>
        <taxon>Eukaryota</taxon>
        <taxon>Metazoa</taxon>
        <taxon>Ecdysozoa</taxon>
        <taxon>Arthropoda</taxon>
        <taxon>Hexapoda</taxon>
        <taxon>Insecta</taxon>
        <taxon>Pterygota</taxon>
        <taxon>Neoptera</taxon>
        <taxon>Endopterygota</taxon>
        <taxon>Lepidoptera</taxon>
        <taxon>Glossata</taxon>
        <taxon>Ditrysia</taxon>
        <taxon>Papilionoidea</taxon>
        <taxon>Nymphalidae</taxon>
        <taxon>Danainae</taxon>
        <taxon>Danaini</taxon>
        <taxon>Danaina</taxon>
        <taxon>Danaus</taxon>
        <taxon>Danaus</taxon>
    </lineage>
</organism>
<sequence length="39" mass="4186">MDVDFSGAAFAFVLGATSSCSPEYCGGRRFTRVSEHVNL</sequence>
<comment type="caution">
    <text evidence="1">The sequence shown here is derived from an EMBL/GenBank/DDBJ whole genome shotgun (WGS) entry which is preliminary data.</text>
</comment>
<dbReference type="AlphaFoldDB" id="A0A212F7W9"/>
<dbReference type="KEGG" id="dpl:KGM_201899"/>
<keyword evidence="2" id="KW-1185">Reference proteome</keyword>
<dbReference type="EMBL" id="AGBW02009824">
    <property type="protein sequence ID" value="OWR49835.1"/>
    <property type="molecule type" value="Genomic_DNA"/>
</dbReference>